<dbReference type="Proteomes" id="UP000663881">
    <property type="component" value="Unassembled WGS sequence"/>
</dbReference>
<dbReference type="Proteomes" id="UP000663891">
    <property type="component" value="Unassembled WGS sequence"/>
</dbReference>
<dbReference type="Gene3D" id="2.120.10.30">
    <property type="entry name" value="TolB, C-terminal domain"/>
    <property type="match status" value="2"/>
</dbReference>
<dbReference type="Gene3D" id="2.40.10.500">
    <property type="match status" value="1"/>
</dbReference>
<dbReference type="SUPFAM" id="SSF101898">
    <property type="entry name" value="NHL repeat"/>
    <property type="match status" value="1"/>
</dbReference>
<comment type="caution">
    <text evidence="4">The sequence shown here is derived from an EMBL/GenBank/DDBJ whole genome shotgun (WGS) entry which is preliminary data.</text>
</comment>
<evidence type="ECO:0000313" key="4">
    <source>
        <dbReference type="EMBL" id="CAF3565808.1"/>
    </source>
</evidence>
<dbReference type="EMBL" id="CAJNON010000901">
    <property type="protein sequence ID" value="CAF1401156.1"/>
    <property type="molecule type" value="Genomic_DNA"/>
</dbReference>
<evidence type="ECO:0000313" key="3">
    <source>
        <dbReference type="EMBL" id="CAF1401156.1"/>
    </source>
</evidence>
<accession>A0A818L205</accession>
<dbReference type="PANTHER" id="PTHR24104">
    <property type="entry name" value="E3 UBIQUITIN-PROTEIN LIGASE NHLRC1-RELATED"/>
    <property type="match status" value="1"/>
</dbReference>
<dbReference type="Pfam" id="PF01436">
    <property type="entry name" value="NHL"/>
    <property type="match status" value="2"/>
</dbReference>
<feature type="repeat" description="NHL" evidence="2">
    <location>
        <begin position="364"/>
        <end position="395"/>
    </location>
</feature>
<dbReference type="AlphaFoldDB" id="A0A818L205"/>
<dbReference type="GO" id="GO:0008270">
    <property type="term" value="F:zinc ion binding"/>
    <property type="evidence" value="ECO:0007669"/>
    <property type="project" value="UniProtKB-KW"/>
</dbReference>
<proteinExistence type="predicted"/>
<dbReference type="PROSITE" id="PS51125">
    <property type="entry name" value="NHL"/>
    <property type="match status" value="1"/>
</dbReference>
<reference evidence="4" key="1">
    <citation type="submission" date="2021-02" db="EMBL/GenBank/DDBJ databases">
        <authorList>
            <person name="Nowell W R."/>
        </authorList>
    </citation>
    <scope>NUCLEOTIDE SEQUENCE</scope>
</reference>
<dbReference type="EMBL" id="CAJOAY010000162">
    <property type="protein sequence ID" value="CAF3565808.1"/>
    <property type="molecule type" value="Genomic_DNA"/>
</dbReference>
<sequence length="397" mass="43792">MTFIVQVKSQICKNVAQYDRCSTNSACGCFHRVGANDDADICGFLWPTCSSLLPCNASTNICTQSNTVCVQHPRCHEQPLCYPMAMSKQNICPPKTNKNNSKWKQHGITVAGGNGEGSELNQLAAPYGIFIGDNKSILIADYRNHRIVEWKYASSNGQIIAGGNGQGNKLDQFDTPTDLVVDKAKNAIIICDHANARVMRWFRESQTNPQIVIPNIYCYGVAIDKDGSLYVSDIVNDEVRQWKEGDTYGTLVAGGNGRGDLQNQFNFPYDLFVDEDYSVYVSDMENHRVMKWRKDAKEGIIVAGGNGAGNALDQVSYPSEVVIDNLGQIIIADTRNHRVMQWFEGDTKGSIVVGGNGQGEESNQLYYPGGVSFDAEGNLYVADSGNHRIQKYELLTI</sequence>
<dbReference type="InterPro" id="IPR001258">
    <property type="entry name" value="NHL_repeat"/>
</dbReference>
<dbReference type="PANTHER" id="PTHR24104:SF25">
    <property type="entry name" value="PROTEIN LIN-41"/>
    <property type="match status" value="1"/>
</dbReference>
<evidence type="ECO:0000256" key="2">
    <source>
        <dbReference type="PROSITE-ProRule" id="PRU00504"/>
    </source>
</evidence>
<keyword evidence="1" id="KW-0677">Repeat</keyword>
<evidence type="ECO:0008006" key="6">
    <source>
        <dbReference type="Google" id="ProtNLM"/>
    </source>
</evidence>
<dbReference type="OrthoDB" id="9974256at2759"/>
<gene>
    <name evidence="4" type="ORF">OKA104_LOCUS4837</name>
    <name evidence="3" type="ORF">VCS650_LOCUS36497</name>
</gene>
<evidence type="ECO:0000313" key="5">
    <source>
        <dbReference type="Proteomes" id="UP000663881"/>
    </source>
</evidence>
<dbReference type="InterPro" id="IPR050952">
    <property type="entry name" value="TRIM-NHL_E3_ligases"/>
</dbReference>
<dbReference type="InterPro" id="IPR011042">
    <property type="entry name" value="6-blade_b-propeller_TolB-like"/>
</dbReference>
<protein>
    <recommendedName>
        <fullName evidence="6">NHL repeat containing protein</fullName>
    </recommendedName>
</protein>
<name>A0A818L205_9BILA</name>
<organism evidence="4 5">
    <name type="scientific">Adineta steineri</name>
    <dbReference type="NCBI Taxonomy" id="433720"/>
    <lineage>
        <taxon>Eukaryota</taxon>
        <taxon>Metazoa</taxon>
        <taxon>Spiralia</taxon>
        <taxon>Gnathifera</taxon>
        <taxon>Rotifera</taxon>
        <taxon>Eurotatoria</taxon>
        <taxon>Bdelloidea</taxon>
        <taxon>Adinetida</taxon>
        <taxon>Adinetidae</taxon>
        <taxon>Adineta</taxon>
    </lineage>
</organism>
<dbReference type="CDD" id="cd05819">
    <property type="entry name" value="NHL"/>
    <property type="match status" value="1"/>
</dbReference>
<evidence type="ECO:0000256" key="1">
    <source>
        <dbReference type="ARBA" id="ARBA00022737"/>
    </source>
</evidence>